<reference evidence="2" key="1">
    <citation type="submission" date="2022-08" db="EMBL/GenBank/DDBJ databases">
        <title>Draft genome sequencing of Roseisolibacter agri AW1220.</title>
        <authorList>
            <person name="Tobiishi Y."/>
            <person name="Tonouchi A."/>
        </authorList>
    </citation>
    <scope>NUCLEOTIDE SEQUENCE</scope>
    <source>
        <strain evidence="2">AW1220</strain>
    </source>
</reference>
<organism evidence="2 3">
    <name type="scientific">Roseisolibacter agri</name>
    <dbReference type="NCBI Taxonomy" id="2014610"/>
    <lineage>
        <taxon>Bacteria</taxon>
        <taxon>Pseudomonadati</taxon>
        <taxon>Gemmatimonadota</taxon>
        <taxon>Gemmatimonadia</taxon>
        <taxon>Gemmatimonadales</taxon>
        <taxon>Gemmatimonadaceae</taxon>
        <taxon>Roseisolibacter</taxon>
    </lineage>
</organism>
<accession>A0AA37V0Y4</accession>
<name>A0AA37V0Y4_9BACT</name>
<evidence type="ECO:0000256" key="1">
    <source>
        <dbReference type="SAM" id="Phobius"/>
    </source>
</evidence>
<dbReference type="EMBL" id="BRXS01000003">
    <property type="protein sequence ID" value="GLC25315.1"/>
    <property type="molecule type" value="Genomic_DNA"/>
</dbReference>
<feature type="transmembrane region" description="Helical" evidence="1">
    <location>
        <begin position="12"/>
        <end position="35"/>
    </location>
</feature>
<evidence type="ECO:0000313" key="3">
    <source>
        <dbReference type="Proteomes" id="UP001161325"/>
    </source>
</evidence>
<keyword evidence="1" id="KW-0472">Membrane</keyword>
<keyword evidence="1" id="KW-0812">Transmembrane</keyword>
<protein>
    <submittedName>
        <fullName evidence="2">Uncharacterized protein</fullName>
    </submittedName>
</protein>
<keyword evidence="3" id="KW-1185">Reference proteome</keyword>
<evidence type="ECO:0000313" key="2">
    <source>
        <dbReference type="EMBL" id="GLC25315.1"/>
    </source>
</evidence>
<dbReference type="RefSeq" id="WP_284349768.1">
    <property type="nucleotide sequence ID" value="NZ_BRXS01000003.1"/>
</dbReference>
<keyword evidence="1" id="KW-1133">Transmembrane helix</keyword>
<sequence length="86" mass="9575">MVTILLEGVLFAAFIAVAVALVAYGVFGHTPLGLWARQSANRRRIEREVFLRCPLHGDLEERDLVRLPTGERICPHCYAETLDGIA</sequence>
<dbReference type="Proteomes" id="UP001161325">
    <property type="component" value="Unassembled WGS sequence"/>
</dbReference>
<comment type="caution">
    <text evidence="2">The sequence shown here is derived from an EMBL/GenBank/DDBJ whole genome shotgun (WGS) entry which is preliminary data.</text>
</comment>
<dbReference type="AlphaFoldDB" id="A0AA37V0Y4"/>
<proteinExistence type="predicted"/>
<gene>
    <name evidence="2" type="ORF">rosag_18280</name>
</gene>